<dbReference type="Proteomes" id="UP000306509">
    <property type="component" value="Unassembled WGS sequence"/>
</dbReference>
<dbReference type="PROSITE" id="PS50164">
    <property type="entry name" value="GIY_YIG"/>
    <property type="match status" value="1"/>
</dbReference>
<dbReference type="SUPFAM" id="SSF82771">
    <property type="entry name" value="GIY-YIG endonuclease"/>
    <property type="match status" value="1"/>
</dbReference>
<dbReference type="EMBL" id="QGQD01000107">
    <property type="protein sequence ID" value="TLC97918.1"/>
    <property type="molecule type" value="Genomic_DNA"/>
</dbReference>
<dbReference type="STRING" id="180332.GCA_000797495_01656"/>
<evidence type="ECO:0000259" key="2">
    <source>
        <dbReference type="PROSITE" id="PS50164"/>
    </source>
</evidence>
<sequence length="90" mass="10752">MNYTYILKCSDDTYYTGWTNNLEKRIDDHNSGKGAKYTKGRRPVVLAYCEIFATRQEAMKREYEIKKLPKKDKLKLMEGFSYREQLENLL</sequence>
<accession>A0A4U8Q0Y5</accession>
<dbReference type="InterPro" id="IPR000305">
    <property type="entry name" value="GIY-YIG_endonuc"/>
</dbReference>
<dbReference type="CDD" id="cd10456">
    <property type="entry name" value="GIY-YIG_UPF0213"/>
    <property type="match status" value="1"/>
</dbReference>
<dbReference type="Pfam" id="PF01541">
    <property type="entry name" value="GIY-YIG"/>
    <property type="match status" value="1"/>
</dbReference>
<dbReference type="RefSeq" id="WP_044290266.1">
    <property type="nucleotide sequence ID" value="NZ_JTGN01000003.1"/>
</dbReference>
<dbReference type="Gene3D" id="3.40.1440.10">
    <property type="entry name" value="GIY-YIG endonuclease"/>
    <property type="match status" value="1"/>
</dbReference>
<protein>
    <submittedName>
        <fullName evidence="3">GIY-YIG nuclease superfamily protein</fullName>
    </submittedName>
</protein>
<comment type="caution">
    <text evidence="3">The sequence shown here is derived from an EMBL/GenBank/DDBJ whole genome shotgun (WGS) entry which is preliminary data.</text>
</comment>
<gene>
    <name evidence="3" type="ORF">DSM106044_05283</name>
</gene>
<dbReference type="InterPro" id="IPR035901">
    <property type="entry name" value="GIY-YIG_endonuc_sf"/>
</dbReference>
<feature type="domain" description="GIY-YIG" evidence="2">
    <location>
        <begin position="1"/>
        <end position="76"/>
    </location>
</feature>
<evidence type="ECO:0000313" key="3">
    <source>
        <dbReference type="EMBL" id="TLC97918.1"/>
    </source>
</evidence>
<proteinExistence type="inferred from homology"/>
<dbReference type="PANTHER" id="PTHR34477">
    <property type="entry name" value="UPF0213 PROTEIN YHBQ"/>
    <property type="match status" value="1"/>
</dbReference>
<dbReference type="InterPro" id="IPR050190">
    <property type="entry name" value="UPF0213_domain"/>
</dbReference>
<name>A0A4U8Q0Y5_9FIRM</name>
<reference evidence="3 4" key="1">
    <citation type="journal article" date="2019" name="Anaerobe">
        <title>Detection of Robinsoniella peoriensis in multiple bone samples of a trauma patient.</title>
        <authorList>
            <person name="Schrottner P."/>
            <person name="Hartwich K."/>
            <person name="Bunk B."/>
            <person name="Schober I."/>
            <person name="Helbig S."/>
            <person name="Rudolph W.W."/>
            <person name="Gunzer F."/>
        </authorList>
    </citation>
    <scope>NUCLEOTIDE SEQUENCE [LARGE SCALE GENOMIC DNA]</scope>
    <source>
        <strain evidence="3 4">DSM 106044</strain>
    </source>
</reference>
<keyword evidence="4" id="KW-1185">Reference proteome</keyword>
<dbReference type="PANTHER" id="PTHR34477:SF1">
    <property type="entry name" value="UPF0213 PROTEIN YHBQ"/>
    <property type="match status" value="1"/>
</dbReference>
<evidence type="ECO:0000256" key="1">
    <source>
        <dbReference type="ARBA" id="ARBA00007435"/>
    </source>
</evidence>
<organism evidence="3 4">
    <name type="scientific">Robinsoniella peoriensis</name>
    <dbReference type="NCBI Taxonomy" id="180332"/>
    <lineage>
        <taxon>Bacteria</taxon>
        <taxon>Bacillati</taxon>
        <taxon>Bacillota</taxon>
        <taxon>Clostridia</taxon>
        <taxon>Lachnospirales</taxon>
        <taxon>Lachnospiraceae</taxon>
        <taxon>Robinsoniella</taxon>
    </lineage>
</organism>
<dbReference type="AlphaFoldDB" id="A0A4U8Q0Y5"/>
<evidence type="ECO:0000313" key="4">
    <source>
        <dbReference type="Proteomes" id="UP000306509"/>
    </source>
</evidence>
<dbReference type="SMART" id="SM00465">
    <property type="entry name" value="GIYc"/>
    <property type="match status" value="1"/>
</dbReference>
<comment type="similarity">
    <text evidence="1">Belongs to the UPF0213 family.</text>
</comment>